<keyword evidence="5 11" id="KW-0862">Zinc</keyword>
<keyword evidence="6 11" id="KW-0805">Transcription regulation</keyword>
<dbReference type="FunFam" id="3.30.50.10:FF:000012">
    <property type="entry name" value="Hepatocyte nuclear factor 4, alpha"/>
    <property type="match status" value="1"/>
</dbReference>
<keyword evidence="3 11" id="KW-0479">Metal-binding</keyword>
<feature type="region of interest" description="Disordered" evidence="12">
    <location>
        <begin position="1"/>
        <end position="46"/>
    </location>
</feature>
<dbReference type="InterPro" id="IPR050274">
    <property type="entry name" value="Nuclear_hormone_rcpt_NR2"/>
</dbReference>
<dbReference type="GO" id="GO:0000978">
    <property type="term" value="F:RNA polymerase II cis-regulatory region sequence-specific DNA binding"/>
    <property type="evidence" value="ECO:0007669"/>
    <property type="project" value="InterPro"/>
</dbReference>
<feature type="domain" description="Nuclear receptor" evidence="13">
    <location>
        <begin position="105"/>
        <end position="180"/>
    </location>
</feature>
<evidence type="ECO:0000256" key="8">
    <source>
        <dbReference type="ARBA" id="ARBA00023163"/>
    </source>
</evidence>
<evidence type="ECO:0000313" key="16">
    <source>
        <dbReference type="Proteomes" id="UP001286313"/>
    </source>
</evidence>
<evidence type="ECO:0000256" key="4">
    <source>
        <dbReference type="ARBA" id="ARBA00022771"/>
    </source>
</evidence>
<feature type="compositionally biased region" description="Polar residues" evidence="12">
    <location>
        <begin position="540"/>
        <end position="550"/>
    </location>
</feature>
<feature type="domain" description="NR LBD" evidence="14">
    <location>
        <begin position="199"/>
        <end position="436"/>
    </location>
</feature>
<dbReference type="InterPro" id="IPR000536">
    <property type="entry name" value="Nucl_hrmn_rcpt_lig-bd"/>
</dbReference>
<dbReference type="SUPFAM" id="SSF57716">
    <property type="entry name" value="Glucocorticoid receptor-like (DNA-binding domain)"/>
    <property type="match status" value="1"/>
</dbReference>
<dbReference type="Pfam" id="PF00105">
    <property type="entry name" value="zf-C4"/>
    <property type="match status" value="1"/>
</dbReference>
<keyword evidence="7 11" id="KW-0238">DNA-binding</keyword>
<dbReference type="InterPro" id="IPR049635">
    <property type="entry name" value="HNF4_LBD"/>
</dbReference>
<keyword evidence="9 11" id="KW-0675">Receptor</keyword>
<dbReference type="EMBL" id="JAWQEG010001363">
    <property type="protein sequence ID" value="KAK3880015.1"/>
    <property type="molecule type" value="Genomic_DNA"/>
</dbReference>
<dbReference type="AlphaFoldDB" id="A0AAE1KS55"/>
<keyword evidence="10 11" id="KW-0539">Nucleus</keyword>
<dbReference type="PRINTS" id="PR00047">
    <property type="entry name" value="STROIDFINGER"/>
</dbReference>
<dbReference type="PROSITE" id="PS00031">
    <property type="entry name" value="NUCLEAR_REC_DBD_1"/>
    <property type="match status" value="1"/>
</dbReference>
<dbReference type="Gene3D" id="1.10.565.10">
    <property type="entry name" value="Retinoid X Receptor"/>
    <property type="match status" value="1"/>
</dbReference>
<keyword evidence="8 11" id="KW-0804">Transcription</keyword>
<evidence type="ECO:0000259" key="13">
    <source>
        <dbReference type="PROSITE" id="PS51030"/>
    </source>
</evidence>
<sequence>MKRSLQRTEDINNDSSTDSNSRIKPQVGGSSSSGSGGGGQNNITHNTGITQHSVIVPNSAVLHQHGGVSGVGVSIIGGGGGGNVGVVGGGSGGAVGMTVGMSVGALCCAICGDRATGKHYGAHSCDGCKGFFRRSVRKNHTYNCRFNRNCTVDKDKRNQCRYCRLRKCIRSGMKKEAVQNERDRISNRRQSYDETSGTSGGMNLNTILNAEQLSRQFSPAGEEVSVQSKKVAGVSDVCASMKQQLLVLVEWAKYIPAFCDLTLDDQVALLRAHAGEHLLLGAAWRSLNLHDLILLGNDCVILRNSTEMEISRIGQRIMDELIRPLRLVQLDDNEYACVKAIVFFDPTMILNEVTLPVIRGLRDVEKVKALRYQVQLLLEDYINDRQFESRGRFGQILLTLPALQSITWQMIEQIQFAKLFGNTKIDNLLQEMLLGGANTEGVNGGLSSGNGGDTDGPAGGGYGGGDGGIGIGVPAPPPGGVGLPIPLGAATAAGGGLALGMVGVGGSGSGGGGCGGSGGGGGDGGGGADGVGILSPPNPGFQTPSPSNGQLRVIHQRDYCKDLDQRTFKQEATDSNYDI</sequence>
<dbReference type="PROSITE" id="PS51030">
    <property type="entry name" value="NUCLEAR_REC_DBD_2"/>
    <property type="match status" value="1"/>
</dbReference>
<name>A0AAE1KS55_PETCI</name>
<keyword evidence="16" id="KW-1185">Reference proteome</keyword>
<feature type="compositionally biased region" description="Basic and acidic residues" evidence="12">
    <location>
        <begin position="1"/>
        <end position="10"/>
    </location>
</feature>
<dbReference type="InterPro" id="IPR001723">
    <property type="entry name" value="Nuclear_hrmn_rcpt"/>
</dbReference>
<dbReference type="SUPFAM" id="SSF48508">
    <property type="entry name" value="Nuclear receptor ligand-binding domain"/>
    <property type="match status" value="1"/>
</dbReference>
<dbReference type="SMART" id="SM00399">
    <property type="entry name" value="ZnF_C4"/>
    <property type="match status" value="1"/>
</dbReference>
<dbReference type="PROSITE" id="PS51843">
    <property type="entry name" value="NR_LBD"/>
    <property type="match status" value="1"/>
</dbReference>
<dbReference type="Pfam" id="PF00104">
    <property type="entry name" value="Hormone_recep"/>
    <property type="match status" value="1"/>
</dbReference>
<dbReference type="InterPro" id="IPR049636">
    <property type="entry name" value="HNF4-like_DBD"/>
</dbReference>
<dbReference type="PRINTS" id="PR00398">
    <property type="entry name" value="STRDHORMONER"/>
</dbReference>
<dbReference type="GO" id="GO:0005634">
    <property type="term" value="C:nucleus"/>
    <property type="evidence" value="ECO:0007669"/>
    <property type="project" value="UniProtKB-SubCell"/>
</dbReference>
<reference evidence="15" key="1">
    <citation type="submission" date="2023-10" db="EMBL/GenBank/DDBJ databases">
        <title>Genome assemblies of two species of porcelain crab, Petrolisthes cinctipes and Petrolisthes manimaculis (Anomura: Porcellanidae).</title>
        <authorList>
            <person name="Angst P."/>
        </authorList>
    </citation>
    <scope>NUCLEOTIDE SEQUENCE</scope>
    <source>
        <strain evidence="15">PB745_01</strain>
        <tissue evidence="15">Gill</tissue>
    </source>
</reference>
<dbReference type="Proteomes" id="UP001286313">
    <property type="component" value="Unassembled WGS sequence"/>
</dbReference>
<dbReference type="GO" id="GO:0003700">
    <property type="term" value="F:DNA-binding transcription factor activity"/>
    <property type="evidence" value="ECO:0007669"/>
    <property type="project" value="InterPro"/>
</dbReference>
<evidence type="ECO:0000256" key="2">
    <source>
        <dbReference type="ARBA" id="ARBA00006421"/>
    </source>
</evidence>
<evidence type="ECO:0000256" key="1">
    <source>
        <dbReference type="ARBA" id="ARBA00004123"/>
    </source>
</evidence>
<dbReference type="FunFam" id="1.10.565.10:FF:000026">
    <property type="entry name" value="Hepatocyte nuclear factor 4"/>
    <property type="match status" value="1"/>
</dbReference>
<evidence type="ECO:0008006" key="17">
    <source>
        <dbReference type="Google" id="ProtNLM"/>
    </source>
</evidence>
<dbReference type="Gene3D" id="3.30.50.10">
    <property type="entry name" value="Erythroid Transcription Factor GATA-1, subunit A"/>
    <property type="match status" value="1"/>
</dbReference>
<feature type="region of interest" description="Disordered" evidence="12">
    <location>
        <begin position="179"/>
        <end position="199"/>
    </location>
</feature>
<feature type="compositionally biased region" description="Gly residues" evidence="12">
    <location>
        <begin position="515"/>
        <end position="530"/>
    </location>
</feature>
<dbReference type="PANTHER" id="PTHR24083">
    <property type="entry name" value="NUCLEAR HORMONE RECEPTOR"/>
    <property type="match status" value="1"/>
</dbReference>
<dbReference type="InterPro" id="IPR013088">
    <property type="entry name" value="Znf_NHR/GATA"/>
</dbReference>
<evidence type="ECO:0000256" key="11">
    <source>
        <dbReference type="RuleBase" id="RU004334"/>
    </source>
</evidence>
<evidence type="ECO:0000256" key="12">
    <source>
        <dbReference type="SAM" id="MobiDB-lite"/>
    </source>
</evidence>
<proteinExistence type="inferred from homology"/>
<evidence type="ECO:0000259" key="14">
    <source>
        <dbReference type="PROSITE" id="PS51843"/>
    </source>
</evidence>
<feature type="region of interest" description="Disordered" evidence="12">
    <location>
        <begin position="444"/>
        <end position="475"/>
    </location>
</feature>
<dbReference type="GO" id="GO:0008270">
    <property type="term" value="F:zinc ion binding"/>
    <property type="evidence" value="ECO:0007669"/>
    <property type="project" value="UniProtKB-KW"/>
</dbReference>
<accession>A0AAE1KS55</accession>
<organism evidence="15 16">
    <name type="scientific">Petrolisthes cinctipes</name>
    <name type="common">Flat porcelain crab</name>
    <dbReference type="NCBI Taxonomy" id="88211"/>
    <lineage>
        <taxon>Eukaryota</taxon>
        <taxon>Metazoa</taxon>
        <taxon>Ecdysozoa</taxon>
        <taxon>Arthropoda</taxon>
        <taxon>Crustacea</taxon>
        <taxon>Multicrustacea</taxon>
        <taxon>Malacostraca</taxon>
        <taxon>Eumalacostraca</taxon>
        <taxon>Eucarida</taxon>
        <taxon>Decapoda</taxon>
        <taxon>Pleocyemata</taxon>
        <taxon>Anomura</taxon>
        <taxon>Galatheoidea</taxon>
        <taxon>Porcellanidae</taxon>
        <taxon>Petrolisthes</taxon>
    </lineage>
</organism>
<gene>
    <name evidence="15" type="ORF">Pcinc_015470</name>
</gene>
<comment type="subcellular location">
    <subcellularLocation>
        <location evidence="1 11">Nucleus</location>
    </subcellularLocation>
</comment>
<evidence type="ECO:0000256" key="3">
    <source>
        <dbReference type="ARBA" id="ARBA00022723"/>
    </source>
</evidence>
<dbReference type="CDD" id="cd06960">
    <property type="entry name" value="NR_DBD_HNF4A"/>
    <property type="match status" value="1"/>
</dbReference>
<evidence type="ECO:0000256" key="7">
    <source>
        <dbReference type="ARBA" id="ARBA00023125"/>
    </source>
</evidence>
<dbReference type="CDD" id="cd06931">
    <property type="entry name" value="NR_LBD_HNF4_like"/>
    <property type="match status" value="1"/>
</dbReference>
<comment type="similarity">
    <text evidence="2">Belongs to the nuclear hormone receptor family. NR2 subfamily.</text>
</comment>
<dbReference type="InterPro" id="IPR001628">
    <property type="entry name" value="Znf_hrmn_rcpt"/>
</dbReference>
<evidence type="ECO:0000256" key="10">
    <source>
        <dbReference type="ARBA" id="ARBA00023242"/>
    </source>
</evidence>
<evidence type="ECO:0000256" key="6">
    <source>
        <dbReference type="ARBA" id="ARBA00023015"/>
    </source>
</evidence>
<feature type="region of interest" description="Disordered" evidence="12">
    <location>
        <begin position="515"/>
        <end position="551"/>
    </location>
</feature>
<evidence type="ECO:0000313" key="15">
    <source>
        <dbReference type="EMBL" id="KAK3880015.1"/>
    </source>
</evidence>
<dbReference type="InterPro" id="IPR035500">
    <property type="entry name" value="NHR-like_dom_sf"/>
</dbReference>
<comment type="caution">
    <text evidence="15">The sequence shown here is derived from an EMBL/GenBank/DDBJ whole genome shotgun (WGS) entry which is preliminary data.</text>
</comment>
<protein>
    <recommendedName>
        <fullName evidence="17">Hepatocyte nuclear factor 4</fullName>
    </recommendedName>
</protein>
<evidence type="ECO:0000256" key="9">
    <source>
        <dbReference type="ARBA" id="ARBA00023170"/>
    </source>
</evidence>
<evidence type="ECO:0000256" key="5">
    <source>
        <dbReference type="ARBA" id="ARBA00022833"/>
    </source>
</evidence>
<feature type="compositionally biased region" description="Basic and acidic residues" evidence="12">
    <location>
        <begin position="179"/>
        <end position="192"/>
    </location>
</feature>
<feature type="compositionally biased region" description="Gly residues" evidence="12">
    <location>
        <begin position="444"/>
        <end position="471"/>
    </location>
</feature>
<dbReference type="SMART" id="SM00430">
    <property type="entry name" value="HOLI"/>
    <property type="match status" value="1"/>
</dbReference>
<keyword evidence="4 11" id="KW-0863">Zinc-finger</keyword>